<dbReference type="EMBL" id="CP087781">
    <property type="protein sequence ID" value="UZA52716.1"/>
    <property type="molecule type" value="Genomic_DNA"/>
</dbReference>
<evidence type="ECO:0000313" key="4">
    <source>
        <dbReference type="Proteomes" id="UP001163283"/>
    </source>
</evidence>
<gene>
    <name evidence="2" type="ORF">LP092_05855</name>
    <name evidence="3" type="ORF">LP129_06170</name>
</gene>
<evidence type="ECO:0000313" key="5">
    <source>
        <dbReference type="Proteomes" id="UP001163632"/>
    </source>
</evidence>
<dbReference type="EMBL" id="CP087830">
    <property type="protein sequence ID" value="UZA04262.1"/>
    <property type="molecule type" value="Genomic_DNA"/>
</dbReference>
<dbReference type="InterPro" id="IPR007539">
    <property type="entry name" value="DUF551"/>
</dbReference>
<proteinExistence type="predicted"/>
<dbReference type="Pfam" id="PF04448">
    <property type="entry name" value="DUF551"/>
    <property type="match status" value="1"/>
</dbReference>
<accession>A0AAQ2Q4W5</accession>
<keyword evidence="5" id="KW-1185">Reference proteome</keyword>
<dbReference type="AlphaFoldDB" id="A0AAQ2Q4W5"/>
<dbReference type="KEGG" id="mboi:DQF64_05935"/>
<dbReference type="GeneID" id="77188885"/>
<dbReference type="Proteomes" id="UP001163632">
    <property type="component" value="Chromosome"/>
</dbReference>
<evidence type="ECO:0000313" key="3">
    <source>
        <dbReference type="EMBL" id="UZA52716.1"/>
    </source>
</evidence>
<reference evidence="3 4" key="1">
    <citation type="journal article" date="2022" name="BMC Microbiol.">
        <title>Whole genome sequencing of Moraxella bovis strains from North America reveals two genotypes with different genetic determinants.</title>
        <authorList>
            <person name="Wynn E.L."/>
            <person name="Hille M.M."/>
            <person name="Loy J.D."/>
            <person name="Schuller G."/>
            <person name="Kuhn K.L."/>
            <person name="Dickey A.M."/>
            <person name="Bono J.L."/>
            <person name="Clawson M.L."/>
        </authorList>
    </citation>
    <scope>NUCLEOTIDE SEQUENCE [LARGE SCALE GENOMIC DNA]</scope>
    <source>
        <strain evidence="2">SAM102599</strain>
        <strain evidence="3 4">SAM57978</strain>
    </source>
</reference>
<sequence length="119" mass="13827">MTALPLFFGEVNMNSLDIIKQHIIKTLTFYNLSRKNKSLRAELGKIHSLADKLSENNSWISVDDELPPDFESVLTLSIMNTYQILSLQKNGEYFDFARKETVRVDYITHWQPLPQPPKE</sequence>
<feature type="domain" description="DUF551" evidence="1">
    <location>
        <begin position="58"/>
        <end position="118"/>
    </location>
</feature>
<name>A0AAQ2Q4W5_MORBO</name>
<dbReference type="Proteomes" id="UP001163283">
    <property type="component" value="Chromosome"/>
</dbReference>
<dbReference type="RefSeq" id="WP_112742151.1">
    <property type="nucleotide sequence ID" value="NZ_CP030241.1"/>
</dbReference>
<organism evidence="3 4">
    <name type="scientific">Moraxella bovis</name>
    <dbReference type="NCBI Taxonomy" id="476"/>
    <lineage>
        <taxon>Bacteria</taxon>
        <taxon>Pseudomonadati</taxon>
        <taxon>Pseudomonadota</taxon>
        <taxon>Gammaproteobacteria</taxon>
        <taxon>Moraxellales</taxon>
        <taxon>Moraxellaceae</taxon>
        <taxon>Moraxella</taxon>
    </lineage>
</organism>
<evidence type="ECO:0000313" key="2">
    <source>
        <dbReference type="EMBL" id="UZA04262.1"/>
    </source>
</evidence>
<evidence type="ECO:0000259" key="1">
    <source>
        <dbReference type="Pfam" id="PF04448"/>
    </source>
</evidence>
<protein>
    <submittedName>
        <fullName evidence="3">DUF551 domain-containing protein</fullName>
    </submittedName>
</protein>